<proteinExistence type="predicted"/>
<evidence type="ECO:0000313" key="2">
    <source>
        <dbReference type="Ensembl" id="ENSCATP00000020923.1"/>
    </source>
</evidence>
<evidence type="ECO:0000313" key="3">
    <source>
        <dbReference type="Proteomes" id="UP000233060"/>
    </source>
</evidence>
<name>A0A2K5M6U5_CERAT</name>
<reference evidence="2" key="2">
    <citation type="submission" date="2025-09" db="UniProtKB">
        <authorList>
            <consortium name="Ensembl"/>
        </authorList>
    </citation>
    <scope>IDENTIFICATION</scope>
</reference>
<accession>A0A2K5M6U5</accession>
<dbReference type="Bgee" id="ENSCATG00000034187">
    <property type="expression patterns" value="Expressed in cerebellum and 12 other cell types or tissues"/>
</dbReference>
<organism evidence="2 3">
    <name type="scientific">Cercocebus atys</name>
    <name type="common">Sooty mangabey</name>
    <name type="synonym">Cercocebus torquatus atys</name>
    <dbReference type="NCBI Taxonomy" id="9531"/>
    <lineage>
        <taxon>Eukaryota</taxon>
        <taxon>Metazoa</taxon>
        <taxon>Chordata</taxon>
        <taxon>Craniata</taxon>
        <taxon>Vertebrata</taxon>
        <taxon>Euteleostomi</taxon>
        <taxon>Mammalia</taxon>
        <taxon>Eutheria</taxon>
        <taxon>Euarchontoglires</taxon>
        <taxon>Primates</taxon>
        <taxon>Haplorrhini</taxon>
        <taxon>Catarrhini</taxon>
        <taxon>Cercopithecidae</taxon>
        <taxon>Cercopithecinae</taxon>
        <taxon>Cercocebus</taxon>
    </lineage>
</organism>
<reference evidence="2" key="1">
    <citation type="submission" date="2025-08" db="UniProtKB">
        <authorList>
            <consortium name="Ensembl"/>
        </authorList>
    </citation>
    <scope>IDENTIFICATION</scope>
</reference>
<dbReference type="AlphaFoldDB" id="A0A2K5M6U5"/>
<evidence type="ECO:0000256" key="1">
    <source>
        <dbReference type="SAM" id="MobiDB-lite"/>
    </source>
</evidence>
<dbReference type="Proteomes" id="UP000233060">
    <property type="component" value="Unassembled WGS sequence"/>
</dbReference>
<feature type="region of interest" description="Disordered" evidence="1">
    <location>
        <begin position="1"/>
        <end position="51"/>
    </location>
</feature>
<protein>
    <submittedName>
        <fullName evidence="2">Uncharacterized protein</fullName>
    </submittedName>
</protein>
<sequence>MARDLIGPALPPGFKARGTAEDEERDPSPGKRLRLRCPPGPSTPSLGRPCSLKKVGGLGGLRSGEWNFFSLTVAVGRRLGDPPRNRAFA</sequence>
<keyword evidence="3" id="KW-1185">Reference proteome</keyword>
<dbReference type="GeneTree" id="ENSGT00390000012569"/>
<dbReference type="Ensembl" id="ENSCATT00000045120.1">
    <property type="protein sequence ID" value="ENSCATP00000020923.1"/>
    <property type="gene ID" value="ENSCATG00000034187.1"/>
</dbReference>